<protein>
    <submittedName>
        <fullName evidence="2">Uncharacterized protein</fullName>
    </submittedName>
</protein>
<sequence length="129" mass="14478">MTRSNPTPLAPLDENLNHTLRHLARERELAVDVRRIEKEIVVEEGFDSEEEGSEANMSDNQPAPGGAVTEEQPRTMGYYMAPRTVDILPAIQYPLVVSKNFEIKPALVTMIQNNALFHGISNESPREHV</sequence>
<gene>
    <name evidence="2" type="ORF">LTRI10_LOCUS12415</name>
</gene>
<organism evidence="2 3">
    <name type="scientific">Linum trigynum</name>
    <dbReference type="NCBI Taxonomy" id="586398"/>
    <lineage>
        <taxon>Eukaryota</taxon>
        <taxon>Viridiplantae</taxon>
        <taxon>Streptophyta</taxon>
        <taxon>Embryophyta</taxon>
        <taxon>Tracheophyta</taxon>
        <taxon>Spermatophyta</taxon>
        <taxon>Magnoliopsida</taxon>
        <taxon>eudicotyledons</taxon>
        <taxon>Gunneridae</taxon>
        <taxon>Pentapetalae</taxon>
        <taxon>rosids</taxon>
        <taxon>fabids</taxon>
        <taxon>Malpighiales</taxon>
        <taxon>Linaceae</taxon>
        <taxon>Linum</taxon>
    </lineage>
</organism>
<evidence type="ECO:0000256" key="1">
    <source>
        <dbReference type="SAM" id="MobiDB-lite"/>
    </source>
</evidence>
<name>A0AAV2DAP8_9ROSI</name>
<evidence type="ECO:0000313" key="3">
    <source>
        <dbReference type="Proteomes" id="UP001497516"/>
    </source>
</evidence>
<keyword evidence="3" id="KW-1185">Reference proteome</keyword>
<proteinExistence type="predicted"/>
<feature type="region of interest" description="Disordered" evidence="1">
    <location>
        <begin position="44"/>
        <end position="73"/>
    </location>
</feature>
<dbReference type="Proteomes" id="UP001497516">
    <property type="component" value="Chromosome 2"/>
</dbReference>
<evidence type="ECO:0000313" key="2">
    <source>
        <dbReference type="EMBL" id="CAL1370219.1"/>
    </source>
</evidence>
<dbReference type="EMBL" id="OZ034815">
    <property type="protein sequence ID" value="CAL1370219.1"/>
    <property type="molecule type" value="Genomic_DNA"/>
</dbReference>
<feature type="compositionally biased region" description="Acidic residues" evidence="1">
    <location>
        <begin position="44"/>
        <end position="53"/>
    </location>
</feature>
<accession>A0AAV2DAP8</accession>
<reference evidence="2 3" key="1">
    <citation type="submission" date="2024-04" db="EMBL/GenBank/DDBJ databases">
        <authorList>
            <person name="Fracassetti M."/>
        </authorList>
    </citation>
    <scope>NUCLEOTIDE SEQUENCE [LARGE SCALE GENOMIC DNA]</scope>
</reference>
<dbReference type="AlphaFoldDB" id="A0AAV2DAP8"/>